<keyword evidence="2" id="KW-0378">Hydrolase</keyword>
<proteinExistence type="predicted"/>
<dbReference type="AlphaFoldDB" id="A0A2S6N1U1"/>
<dbReference type="PANTHER" id="PTHR43689">
    <property type="entry name" value="HYDROLASE"/>
    <property type="match status" value="1"/>
</dbReference>
<reference evidence="2 3" key="1">
    <citation type="journal article" date="2018" name="Arch. Microbiol.">
        <title>New insights into the metabolic potential of the phototrophic purple bacterium Rhodopila globiformis DSM 161(T) from its draft genome sequence and evidence for a vanadium-dependent nitrogenase.</title>
        <authorList>
            <person name="Imhoff J.F."/>
            <person name="Rahn T."/>
            <person name="Kunzel S."/>
            <person name="Neulinger S.C."/>
        </authorList>
    </citation>
    <scope>NUCLEOTIDE SEQUENCE [LARGE SCALE GENOMIC DNA]</scope>
    <source>
        <strain evidence="2 3">DSM 16996</strain>
    </source>
</reference>
<dbReference type="GO" id="GO:0016787">
    <property type="term" value="F:hydrolase activity"/>
    <property type="evidence" value="ECO:0007669"/>
    <property type="project" value="UniProtKB-KW"/>
</dbReference>
<accession>A0A2S6N1U1</accession>
<comment type="caution">
    <text evidence="2">The sequence shown here is derived from an EMBL/GenBank/DDBJ whole genome shotgun (WGS) entry which is preliminary data.</text>
</comment>
<dbReference type="InterPro" id="IPR000073">
    <property type="entry name" value="AB_hydrolase_1"/>
</dbReference>
<dbReference type="Gene3D" id="3.40.50.1820">
    <property type="entry name" value="alpha/beta hydrolase"/>
    <property type="match status" value="1"/>
</dbReference>
<dbReference type="SUPFAM" id="SSF53474">
    <property type="entry name" value="alpha/beta-Hydrolases"/>
    <property type="match status" value="1"/>
</dbReference>
<evidence type="ECO:0000313" key="2">
    <source>
        <dbReference type="EMBL" id="PPQ28594.1"/>
    </source>
</evidence>
<organism evidence="2 3">
    <name type="scientific">Rhodoblastus sphagnicola</name>
    <dbReference type="NCBI Taxonomy" id="333368"/>
    <lineage>
        <taxon>Bacteria</taxon>
        <taxon>Pseudomonadati</taxon>
        <taxon>Pseudomonadota</taxon>
        <taxon>Alphaproteobacteria</taxon>
        <taxon>Hyphomicrobiales</taxon>
        <taxon>Rhodoblastaceae</taxon>
        <taxon>Rhodoblastus</taxon>
    </lineage>
</organism>
<dbReference type="Pfam" id="PF00561">
    <property type="entry name" value="Abhydrolase_1"/>
    <property type="match status" value="1"/>
</dbReference>
<dbReference type="PRINTS" id="PR00111">
    <property type="entry name" value="ABHYDROLASE"/>
</dbReference>
<dbReference type="OrthoDB" id="9799612at2"/>
<evidence type="ECO:0000259" key="1">
    <source>
        <dbReference type="Pfam" id="PF00561"/>
    </source>
</evidence>
<sequence>MGRGMTLGVIGLLFGLVGVMALAAGLYTPDKPRAQLEADYATPPSKFVWAGGMRLHVRETGPAAGPAVIMLHGFGSSLFTWEAWSAGLSDAYRVIRFDLPGFGLTGPDPTGDYSDARGLQVLTALMEVLSVETAALIGNSLGGKWAWMFAAENPRCVSKLILVAPDGFATSLFRYGQKNKAPLVARLLPYALPNFLVRRILAAAFGDPAALTNAMIERYRDMMRAPGNRGATLARMEQIDVERPDALLAAIKAPTLLVWGDKDMLIPIGNLSHYLALIPGGRSVVFPDLGHLPQEEAPVQSLAPVRAFLDRSI</sequence>
<evidence type="ECO:0000313" key="3">
    <source>
        <dbReference type="Proteomes" id="UP000239089"/>
    </source>
</evidence>
<name>A0A2S6N1U1_9HYPH</name>
<gene>
    <name evidence="2" type="ORF">CCR94_17255</name>
</gene>
<dbReference type="EMBL" id="NHSJ01000106">
    <property type="protein sequence ID" value="PPQ28594.1"/>
    <property type="molecule type" value="Genomic_DNA"/>
</dbReference>
<dbReference type="Proteomes" id="UP000239089">
    <property type="component" value="Unassembled WGS sequence"/>
</dbReference>
<feature type="domain" description="AB hydrolase-1" evidence="1">
    <location>
        <begin position="66"/>
        <end position="298"/>
    </location>
</feature>
<dbReference type="PANTHER" id="PTHR43689:SF8">
    <property type="entry name" value="ALPHA_BETA-HYDROLASES SUPERFAMILY PROTEIN"/>
    <property type="match status" value="1"/>
</dbReference>
<keyword evidence="3" id="KW-1185">Reference proteome</keyword>
<protein>
    <submittedName>
        <fullName evidence="2">Alpha/beta hydrolase</fullName>
    </submittedName>
</protein>
<dbReference type="InterPro" id="IPR029058">
    <property type="entry name" value="AB_hydrolase_fold"/>
</dbReference>